<accession>A0A1H2W6S1</accession>
<protein>
    <submittedName>
        <fullName evidence="1">Uncharacterized protein</fullName>
    </submittedName>
</protein>
<dbReference type="GeneID" id="94021278"/>
<dbReference type="STRING" id="60137.SAMN04488041_103160"/>
<dbReference type="AlphaFoldDB" id="A0A1H2W6S1"/>
<organism evidence="1 2">
    <name type="scientific">Sulfitobacter pontiacus</name>
    <dbReference type="NCBI Taxonomy" id="60137"/>
    <lineage>
        <taxon>Bacteria</taxon>
        <taxon>Pseudomonadati</taxon>
        <taxon>Pseudomonadota</taxon>
        <taxon>Alphaproteobacteria</taxon>
        <taxon>Rhodobacterales</taxon>
        <taxon>Roseobacteraceae</taxon>
        <taxon>Sulfitobacter</taxon>
    </lineage>
</organism>
<evidence type="ECO:0000313" key="1">
    <source>
        <dbReference type="EMBL" id="SDW75974.1"/>
    </source>
</evidence>
<dbReference type="EMBL" id="FNNB01000003">
    <property type="protein sequence ID" value="SDW75974.1"/>
    <property type="molecule type" value="Genomic_DNA"/>
</dbReference>
<dbReference type="Proteomes" id="UP000183076">
    <property type="component" value="Unassembled WGS sequence"/>
</dbReference>
<reference evidence="2" key="1">
    <citation type="submission" date="2016-10" db="EMBL/GenBank/DDBJ databases">
        <authorList>
            <person name="Varghese N."/>
            <person name="Submissions S."/>
        </authorList>
    </citation>
    <scope>NUCLEOTIDE SEQUENCE [LARGE SCALE GENOMIC DNA]</scope>
    <source>
        <strain evidence="2">DSM 10014</strain>
    </source>
</reference>
<gene>
    <name evidence="1" type="ORF">SAMN04488041_103160</name>
</gene>
<sequence>MATPAEIANDMAAHADYWQKRDRKTFETCNDAARVIRMFLGGQNVDGRTYYGLHRRLLDLTSRYSAGRVAGAPNFDRALRILHQLRAEATK</sequence>
<proteinExistence type="predicted"/>
<evidence type="ECO:0000313" key="2">
    <source>
        <dbReference type="Proteomes" id="UP000183076"/>
    </source>
</evidence>
<name>A0A1H2W6S1_9RHOB</name>
<dbReference type="RefSeq" id="WP_139283797.1">
    <property type="nucleotide sequence ID" value="NZ_CP160849.1"/>
</dbReference>